<keyword evidence="13" id="KW-1015">Disulfide bond</keyword>
<evidence type="ECO:0000256" key="12">
    <source>
        <dbReference type="ARBA" id="ARBA00023136"/>
    </source>
</evidence>
<evidence type="ECO:0000313" key="16">
    <source>
        <dbReference type="EMBL" id="KAK5969960.1"/>
    </source>
</evidence>
<evidence type="ECO:0000256" key="14">
    <source>
        <dbReference type="ARBA" id="ARBA00031791"/>
    </source>
</evidence>
<evidence type="ECO:0000256" key="7">
    <source>
        <dbReference type="ARBA" id="ARBA00022692"/>
    </source>
</evidence>
<keyword evidence="10" id="KW-0832">Ubl conjugation</keyword>
<evidence type="ECO:0000256" key="3">
    <source>
        <dbReference type="ARBA" id="ARBA00009294"/>
    </source>
</evidence>
<organism evidence="16 17">
    <name type="scientific">Trichostrongylus colubriformis</name>
    <name type="common">Black scour worm</name>
    <dbReference type="NCBI Taxonomy" id="6319"/>
    <lineage>
        <taxon>Eukaryota</taxon>
        <taxon>Metazoa</taxon>
        <taxon>Ecdysozoa</taxon>
        <taxon>Nematoda</taxon>
        <taxon>Chromadorea</taxon>
        <taxon>Rhabditida</taxon>
        <taxon>Rhabditina</taxon>
        <taxon>Rhabditomorpha</taxon>
        <taxon>Strongyloidea</taxon>
        <taxon>Trichostrongylidae</taxon>
        <taxon>Trichostrongylus</taxon>
    </lineage>
</organism>
<comment type="function">
    <text evidence="1">TRAP proteins are part of a complex whose function is to bind calcium to the ER membrane and thereby regulate the retention of ER resident proteins.</text>
</comment>
<keyword evidence="6" id="KW-1017">Isopeptide bond</keyword>
<dbReference type="GO" id="GO:0005789">
    <property type="term" value="C:endoplasmic reticulum membrane"/>
    <property type="evidence" value="ECO:0007669"/>
    <property type="project" value="UniProtKB-SubCell"/>
</dbReference>
<sequence length="164" mass="18323">MQVLLLLSLVAIALGFKCESPKHSATSFSTTDGFFHFHTTFIAEFTLQCSNNMKASNYYNDSPFFAVVNGNIYNVAVSVETAKYQVSWSQEHEQSDAQLFAIKIYDEEGIAAYKKNSNTAPLFTIEHYHAGLTRKPFVSSETIALVVCVAALYYAIKQKSEITH</sequence>
<comment type="similarity">
    <text evidence="3">Belongs to the TRAP-delta family.</text>
</comment>
<reference evidence="16 17" key="1">
    <citation type="submission" date="2019-10" db="EMBL/GenBank/DDBJ databases">
        <title>Assembly and Annotation for the nematode Trichostrongylus colubriformis.</title>
        <authorList>
            <person name="Martin J."/>
        </authorList>
    </citation>
    <scope>NUCLEOTIDE SEQUENCE [LARGE SCALE GENOMIC DNA]</scope>
    <source>
        <strain evidence="16">G859</strain>
        <tissue evidence="16">Whole worm</tissue>
    </source>
</reference>
<evidence type="ECO:0000256" key="6">
    <source>
        <dbReference type="ARBA" id="ARBA00022499"/>
    </source>
</evidence>
<evidence type="ECO:0000256" key="15">
    <source>
        <dbReference type="SAM" id="SignalP"/>
    </source>
</evidence>
<dbReference type="InterPro" id="IPR008855">
    <property type="entry name" value="TRAP-delta"/>
</dbReference>
<evidence type="ECO:0000313" key="17">
    <source>
        <dbReference type="Proteomes" id="UP001331761"/>
    </source>
</evidence>
<dbReference type="EMBL" id="WIXE01019520">
    <property type="protein sequence ID" value="KAK5969960.1"/>
    <property type="molecule type" value="Genomic_DNA"/>
</dbReference>
<keyword evidence="7" id="KW-0812">Transmembrane</keyword>
<evidence type="ECO:0000256" key="9">
    <source>
        <dbReference type="ARBA" id="ARBA00022824"/>
    </source>
</evidence>
<evidence type="ECO:0000256" key="5">
    <source>
        <dbReference type="ARBA" id="ARBA00014387"/>
    </source>
</evidence>
<comment type="caution">
    <text evidence="16">The sequence shown here is derived from an EMBL/GenBank/DDBJ whole genome shotgun (WGS) entry which is preliminary data.</text>
</comment>
<protein>
    <recommendedName>
        <fullName evidence="5">Translocon-associated protein subunit delta</fullName>
    </recommendedName>
    <alternativeName>
        <fullName evidence="14">Signal sequence receptor subunit delta</fullName>
    </alternativeName>
</protein>
<evidence type="ECO:0000256" key="10">
    <source>
        <dbReference type="ARBA" id="ARBA00022843"/>
    </source>
</evidence>
<proteinExistence type="inferred from homology"/>
<keyword evidence="12" id="KW-0472">Membrane</keyword>
<dbReference type="Proteomes" id="UP001331761">
    <property type="component" value="Unassembled WGS sequence"/>
</dbReference>
<evidence type="ECO:0000256" key="11">
    <source>
        <dbReference type="ARBA" id="ARBA00022989"/>
    </source>
</evidence>
<evidence type="ECO:0000256" key="1">
    <source>
        <dbReference type="ARBA" id="ARBA00002838"/>
    </source>
</evidence>
<keyword evidence="17" id="KW-1185">Reference proteome</keyword>
<name>A0AAN8EZ68_TRICO</name>
<gene>
    <name evidence="16" type="ORF">GCK32_016068</name>
</gene>
<feature type="signal peptide" evidence="15">
    <location>
        <begin position="1"/>
        <end position="15"/>
    </location>
</feature>
<comment type="subcellular location">
    <subcellularLocation>
        <location evidence="2">Endoplasmic reticulum membrane</location>
        <topology evidence="2">Single-pass type I membrane protein</topology>
    </subcellularLocation>
</comment>
<evidence type="ECO:0000256" key="8">
    <source>
        <dbReference type="ARBA" id="ARBA00022729"/>
    </source>
</evidence>
<keyword evidence="9" id="KW-0256">Endoplasmic reticulum</keyword>
<evidence type="ECO:0000256" key="4">
    <source>
        <dbReference type="ARBA" id="ARBA00011819"/>
    </source>
</evidence>
<dbReference type="PANTHER" id="PTHR12731">
    <property type="entry name" value="TRANSLOCON-ASSOCIATED PROTEIN, DELTA SUBUNIT"/>
    <property type="match status" value="1"/>
</dbReference>
<keyword evidence="11" id="KW-1133">Transmembrane helix</keyword>
<dbReference type="AlphaFoldDB" id="A0AAN8EZ68"/>
<feature type="chain" id="PRO_5043036695" description="Translocon-associated protein subunit delta" evidence="15">
    <location>
        <begin position="16"/>
        <end position="164"/>
    </location>
</feature>
<evidence type="ECO:0000256" key="2">
    <source>
        <dbReference type="ARBA" id="ARBA00004115"/>
    </source>
</evidence>
<keyword evidence="8 15" id="KW-0732">Signal</keyword>
<dbReference type="PANTHER" id="PTHR12731:SF1">
    <property type="entry name" value="TRANSLOCON-ASSOCIATED PROTEIN SUBUNIT DELTA"/>
    <property type="match status" value="1"/>
</dbReference>
<accession>A0AAN8EZ68</accession>
<dbReference type="Pfam" id="PF05404">
    <property type="entry name" value="TRAP-delta"/>
    <property type="match status" value="1"/>
</dbReference>
<comment type="subunit">
    <text evidence="4">Heterotetramer of TRAP-alpha, TRAP-beta, TRAP-delta and TRAP-gamma.</text>
</comment>
<evidence type="ECO:0000256" key="13">
    <source>
        <dbReference type="ARBA" id="ARBA00023157"/>
    </source>
</evidence>